<evidence type="ECO:0000313" key="3">
    <source>
        <dbReference type="Proteomes" id="UP000288805"/>
    </source>
</evidence>
<feature type="region of interest" description="Disordered" evidence="1">
    <location>
        <begin position="1"/>
        <end position="22"/>
    </location>
</feature>
<reference evidence="2 3" key="1">
    <citation type="journal article" date="2018" name="PLoS Genet.">
        <title>Population sequencing reveals clonal diversity and ancestral inbreeding in the grapevine cultivar Chardonnay.</title>
        <authorList>
            <person name="Roach M.J."/>
            <person name="Johnson D.L."/>
            <person name="Bohlmann J."/>
            <person name="van Vuuren H.J."/>
            <person name="Jones S.J."/>
            <person name="Pretorius I.S."/>
            <person name="Schmidt S.A."/>
            <person name="Borneman A.R."/>
        </authorList>
    </citation>
    <scope>NUCLEOTIDE SEQUENCE [LARGE SCALE GENOMIC DNA]</scope>
    <source>
        <strain evidence="3">cv. Chardonnay</strain>
        <tissue evidence="2">Leaf</tissue>
    </source>
</reference>
<comment type="caution">
    <text evidence="2">The sequence shown here is derived from an EMBL/GenBank/DDBJ whole genome shotgun (WGS) entry which is preliminary data.</text>
</comment>
<evidence type="ECO:0000256" key="1">
    <source>
        <dbReference type="SAM" id="MobiDB-lite"/>
    </source>
</evidence>
<gene>
    <name evidence="2" type="ORF">CK203_115923</name>
</gene>
<accession>A0A438CBW2</accession>
<name>A0A438CBW2_VITVI</name>
<organism evidence="2 3">
    <name type="scientific">Vitis vinifera</name>
    <name type="common">Grape</name>
    <dbReference type="NCBI Taxonomy" id="29760"/>
    <lineage>
        <taxon>Eukaryota</taxon>
        <taxon>Viridiplantae</taxon>
        <taxon>Streptophyta</taxon>
        <taxon>Embryophyta</taxon>
        <taxon>Tracheophyta</taxon>
        <taxon>Spermatophyta</taxon>
        <taxon>Magnoliopsida</taxon>
        <taxon>eudicotyledons</taxon>
        <taxon>Gunneridae</taxon>
        <taxon>Pentapetalae</taxon>
        <taxon>rosids</taxon>
        <taxon>Vitales</taxon>
        <taxon>Vitaceae</taxon>
        <taxon>Viteae</taxon>
        <taxon>Vitis</taxon>
    </lineage>
</organism>
<sequence>MSLGIKRSSKARKNPWSAKFRNPKRAPAKMALGCEMISQPHTPLCEKFCSCKTPPWHTSAISQPFTLISQLQNGLRKWPSAAKSTICCKIAHLLCQRGAKPEQPSVCPPSELKPHAPPATFSEIAMAKTRGAKSSSPSSA</sequence>
<dbReference type="AlphaFoldDB" id="A0A438CBW2"/>
<proteinExistence type="predicted"/>
<protein>
    <submittedName>
        <fullName evidence="2">Uncharacterized protein</fullName>
    </submittedName>
</protein>
<dbReference type="Proteomes" id="UP000288805">
    <property type="component" value="Unassembled WGS sequence"/>
</dbReference>
<dbReference type="EMBL" id="QGNW01002344">
    <property type="protein sequence ID" value="RVW20717.1"/>
    <property type="molecule type" value="Genomic_DNA"/>
</dbReference>
<evidence type="ECO:0000313" key="2">
    <source>
        <dbReference type="EMBL" id="RVW20717.1"/>
    </source>
</evidence>